<proteinExistence type="predicted"/>
<dbReference type="Proteomes" id="UP001732700">
    <property type="component" value="Chromosome 7C"/>
</dbReference>
<evidence type="ECO:0000313" key="2">
    <source>
        <dbReference type="Proteomes" id="UP001732700"/>
    </source>
</evidence>
<reference evidence="1" key="2">
    <citation type="submission" date="2025-09" db="UniProtKB">
        <authorList>
            <consortium name="EnsemblPlants"/>
        </authorList>
    </citation>
    <scope>IDENTIFICATION</scope>
</reference>
<evidence type="ECO:0000313" key="1">
    <source>
        <dbReference type="EnsemblPlants" id="AVESA.00010b.r2.7CG0664810.1.CDS.1"/>
    </source>
</evidence>
<accession>A0ACD6A1I4</accession>
<reference evidence="1" key="1">
    <citation type="submission" date="2021-05" db="EMBL/GenBank/DDBJ databases">
        <authorList>
            <person name="Scholz U."/>
            <person name="Mascher M."/>
            <person name="Fiebig A."/>
        </authorList>
    </citation>
    <scope>NUCLEOTIDE SEQUENCE [LARGE SCALE GENOMIC DNA]</scope>
</reference>
<sequence>MRIDTETILLTPIHDDFEDFLAWHYDNKGLFSVKSAYKLFVQRRDGAQQSSSSQESLQWENIWKLECPPKINQFIWRFAHNSLRLRMNTKRRGMVCDTKCVCCQRLDEDGAHLFLKCKEVKYVWRELKLRRKDRSCVHARMPKLWYNSCCR</sequence>
<name>A0ACD6A1I4_AVESA</name>
<dbReference type="EnsemblPlants" id="AVESA.00010b.r2.7CG0664810.1">
    <property type="protein sequence ID" value="AVESA.00010b.r2.7CG0664810.1.CDS.1"/>
    <property type="gene ID" value="AVESA.00010b.r2.7CG0664810"/>
</dbReference>
<keyword evidence="2" id="KW-1185">Reference proteome</keyword>
<organism evidence="1 2">
    <name type="scientific">Avena sativa</name>
    <name type="common">Oat</name>
    <dbReference type="NCBI Taxonomy" id="4498"/>
    <lineage>
        <taxon>Eukaryota</taxon>
        <taxon>Viridiplantae</taxon>
        <taxon>Streptophyta</taxon>
        <taxon>Embryophyta</taxon>
        <taxon>Tracheophyta</taxon>
        <taxon>Spermatophyta</taxon>
        <taxon>Magnoliopsida</taxon>
        <taxon>Liliopsida</taxon>
        <taxon>Poales</taxon>
        <taxon>Poaceae</taxon>
        <taxon>BOP clade</taxon>
        <taxon>Pooideae</taxon>
        <taxon>Poodae</taxon>
        <taxon>Poeae</taxon>
        <taxon>Poeae Chloroplast Group 1 (Aveneae type)</taxon>
        <taxon>Aveninae</taxon>
        <taxon>Avena</taxon>
    </lineage>
</organism>
<protein>
    <submittedName>
        <fullName evidence="1">Uncharacterized protein</fullName>
    </submittedName>
</protein>